<dbReference type="Gene3D" id="3.10.129.120">
    <property type="match status" value="1"/>
</dbReference>
<feature type="domain" description="PKS/mFAS DH" evidence="11">
    <location>
        <begin position="1834"/>
        <end position="2092"/>
    </location>
</feature>
<evidence type="ECO:0000256" key="2">
    <source>
        <dbReference type="ARBA" id="ARBA00022450"/>
    </source>
</evidence>
<dbReference type="PANTHER" id="PTHR43775:SF37">
    <property type="entry name" value="SI:DKEY-61P9.11"/>
    <property type="match status" value="1"/>
</dbReference>
<dbReference type="InterPro" id="IPR014031">
    <property type="entry name" value="Ketoacyl_synth_C"/>
</dbReference>
<dbReference type="PROSITE" id="PS00606">
    <property type="entry name" value="KS3_1"/>
    <property type="match status" value="1"/>
</dbReference>
<gene>
    <name evidence="12" type="ORF">SAMN05216505_108204</name>
</gene>
<feature type="domain" description="Carrier" evidence="9">
    <location>
        <begin position="2137"/>
        <end position="2215"/>
    </location>
</feature>
<dbReference type="Pfam" id="PF00698">
    <property type="entry name" value="Acyl_transf_1"/>
    <property type="match status" value="1"/>
</dbReference>
<dbReference type="InterPro" id="IPR018201">
    <property type="entry name" value="Ketoacyl_synth_AS"/>
</dbReference>
<feature type="compositionally biased region" description="Low complexity" evidence="8">
    <location>
        <begin position="2096"/>
        <end position="2123"/>
    </location>
</feature>
<dbReference type="Proteomes" id="UP000182100">
    <property type="component" value="Unassembled WGS sequence"/>
</dbReference>
<dbReference type="Gene3D" id="3.40.47.10">
    <property type="match status" value="2"/>
</dbReference>
<dbReference type="InterPro" id="IPR045851">
    <property type="entry name" value="AMP-bd_C_sf"/>
</dbReference>
<dbReference type="GO" id="GO:0071770">
    <property type="term" value="P:DIM/DIP cell wall layer assembly"/>
    <property type="evidence" value="ECO:0007669"/>
    <property type="project" value="TreeGrafter"/>
</dbReference>
<feature type="region of interest" description="Disordered" evidence="8">
    <location>
        <begin position="3189"/>
        <end position="3212"/>
    </location>
</feature>
<dbReference type="Pfam" id="PF16197">
    <property type="entry name" value="KAsynt_C_assoc"/>
    <property type="match status" value="2"/>
</dbReference>
<feature type="region of interest" description="C-terminal hotdog fold" evidence="7">
    <location>
        <begin position="1955"/>
        <end position="2092"/>
    </location>
</feature>
<dbReference type="SUPFAM" id="SSF53901">
    <property type="entry name" value="Thiolase-like"/>
    <property type="match status" value="2"/>
</dbReference>
<dbReference type="InterPro" id="IPR001227">
    <property type="entry name" value="Ac_transferase_dom_sf"/>
</dbReference>
<dbReference type="SMART" id="SM01294">
    <property type="entry name" value="PKS_PP_betabranch"/>
    <property type="match status" value="1"/>
</dbReference>
<dbReference type="InterPro" id="IPR002376">
    <property type="entry name" value="Formyl_transf_N"/>
</dbReference>
<dbReference type="SMART" id="SM00826">
    <property type="entry name" value="PKS_DH"/>
    <property type="match status" value="1"/>
</dbReference>
<dbReference type="SMART" id="SM00825">
    <property type="entry name" value="PKS_KS"/>
    <property type="match status" value="2"/>
</dbReference>
<dbReference type="SUPFAM" id="SSF55048">
    <property type="entry name" value="Probable ACP-binding domain of malonyl-CoA ACP transacylase"/>
    <property type="match status" value="1"/>
</dbReference>
<feature type="region of interest" description="Disordered" evidence="8">
    <location>
        <begin position="2219"/>
        <end position="2320"/>
    </location>
</feature>
<dbReference type="InterPro" id="IPR020841">
    <property type="entry name" value="PKS_Beta-ketoAc_synthase_dom"/>
</dbReference>
<dbReference type="FunFam" id="3.40.47.10:FF:000019">
    <property type="entry name" value="Polyketide synthase type I"/>
    <property type="match status" value="1"/>
</dbReference>
<feature type="compositionally biased region" description="Low complexity" evidence="8">
    <location>
        <begin position="2219"/>
        <end position="2265"/>
    </location>
</feature>
<dbReference type="PANTHER" id="PTHR43775">
    <property type="entry name" value="FATTY ACID SYNTHASE"/>
    <property type="match status" value="1"/>
</dbReference>
<dbReference type="PROSITE" id="PS52019">
    <property type="entry name" value="PKS_MFAS_DH"/>
    <property type="match status" value="1"/>
</dbReference>
<feature type="region of interest" description="N-terminal hotdog fold" evidence="7">
    <location>
        <begin position="1834"/>
        <end position="1945"/>
    </location>
</feature>
<feature type="active site" description="Proton acceptor; for dehydratase activity" evidence="7">
    <location>
        <position position="1871"/>
    </location>
</feature>
<dbReference type="Gene3D" id="3.40.50.12230">
    <property type="match status" value="1"/>
</dbReference>
<evidence type="ECO:0000256" key="3">
    <source>
        <dbReference type="ARBA" id="ARBA00022553"/>
    </source>
</evidence>
<keyword evidence="5" id="KW-0045">Antibiotic biosynthesis</keyword>
<dbReference type="CDD" id="cd00833">
    <property type="entry name" value="PKS"/>
    <property type="match status" value="2"/>
</dbReference>
<keyword evidence="6" id="KW-0012">Acyltransferase</keyword>
<dbReference type="InterPro" id="IPR049900">
    <property type="entry name" value="PKS_mFAS_DH"/>
</dbReference>
<feature type="compositionally biased region" description="Basic and acidic residues" evidence="8">
    <location>
        <begin position="1829"/>
        <end position="1848"/>
    </location>
</feature>
<evidence type="ECO:0000259" key="10">
    <source>
        <dbReference type="PROSITE" id="PS52004"/>
    </source>
</evidence>
<feature type="domain" description="Ketosynthase family 3 (KS3)" evidence="10">
    <location>
        <begin position="2320"/>
        <end position="2740"/>
    </location>
</feature>
<dbReference type="SUPFAM" id="SSF53328">
    <property type="entry name" value="Formyltransferase"/>
    <property type="match status" value="1"/>
</dbReference>
<dbReference type="InterPro" id="IPR000873">
    <property type="entry name" value="AMP-dep_synth/lig_dom"/>
</dbReference>
<dbReference type="InterPro" id="IPR020807">
    <property type="entry name" value="PKS_DH"/>
</dbReference>
<dbReference type="PROSITE" id="PS00455">
    <property type="entry name" value="AMP_BINDING"/>
    <property type="match status" value="1"/>
</dbReference>
<dbReference type="GO" id="GO:0005737">
    <property type="term" value="C:cytoplasm"/>
    <property type="evidence" value="ECO:0007669"/>
    <property type="project" value="TreeGrafter"/>
</dbReference>
<dbReference type="GO" id="GO:0004312">
    <property type="term" value="F:fatty acid synthase activity"/>
    <property type="evidence" value="ECO:0007669"/>
    <property type="project" value="TreeGrafter"/>
</dbReference>
<sequence length="3212" mass="334426">MTTNCYIIGGTRVLTRCAAQLLDAGVRIEGVLSDDPAVVAWAGEHAVPVLDPSGDLAAKLSGRTFDYLFSMVNFRILTADVLALPAVAAVNFHDGPLPRYSGSHVPAWALYEGAGRHAATWHLMTEAVDAGGVLLERWFPVRDHSTALSLTYETAEAGIELFRDLVPHVAAGTLPDPVDTGDRERRFYRRADRMADGGLVHAGITAAEAARISKALDYGTFPNPLGVPTLVTGQGIVFTRQIRLVARDEPRADTVLRSVTTSALTLSAPDADLVLSDFAAADGSALSGQAAAQRLGATEGAPLPPVGEERLAAIAAAQRPLRAHEPWWSARLRDLRPVRLPVDDFSAGAAHYGRYELAFVPGSPEDTTEVVRAFLGAVAERAGEETFDFAWSPSAARERAEATLGIAAARFPVRFDGDTARGLRGKLDEAAARHGYAADLEVRLGLAGRPLGSGEPTFTDVMVLERGREEEASAEPHTEIALLCLRDGPPTVFIRETAMGHDEALEFTERVEDLALTALLHGDGPRERPSSGAGTSRADGTPADGTPSGTSGSDASGADASEVDAAGPGAAPEGTGTAAEPAPSGGTTFLDLFAAAAAGRPTSVAVRSGTRTLDYAALDAWADAIAARLQDQGVESGSVVGVLVERGLHLIPALLGVLRSGAAFLPLDPAYPADRLHGYTGTAECDLILTDHATHALGTSLGTALRVPEPDGSAPAVPAPVEPGDLAYVLFTSGSTGAPKGVEIEHGALANFLTGIGERLGSSAEDAVLAHTTVAFDISLLELLLPLTVGATVVLASRETARDPRRLAALTAEATVAQATPSMWRLLLATGWTPPADLTVLSGGEALPRSVAGELHASARALWNLYGPTEATVWASAHRVTSVDAFVPLGEPLPNLRLHVLDERMQPCAPPAVGALWISGAGLARGYARRPDLTADAFTVHPGTGERLYRTGDEVRLHEDGAVEWLGRTDAQVKVRGNRIEPAEIEQTLERLPGITAAVVTAARFEGRGEPRLTAYLVGDDLPEKHRLDEFVGAALPGYMVPDTYVRLDALPLTGNGKVARARLPLPARDTVLRTGAPAAPSGTATAPVPEAVPVPVPDAAPVPEASAVSAVPAVPGGAGTTVEALTGRVARILADVAGQAGFAADDNFFDLGGDSANVTVAAVRLSRELGAEVTAASVFATGTPAKLARLLAAEGLVRIAEPEPEPESEREQDPGPRPAARREPEQAHAPAPVTTPAPVTAPAPEDVPDGALAVVGMACRFPGAATPDEFWRNLAEGVSGVGDAPAGRRGWAHLWTGAEADEVPMGWVEGIEYFDPARFGLTDREARRLDPLQRILLSVTAEALESGGHDHASLGADTGVFVGTIASDFPDLVARSIGHGDPHVATGTAISMVANRLSHVFDWSGPSLAVDTACSSSLVALHQAALHLRSGDIDAAVVGAANLVLTPDKSRAFARNGMLSPQGVCRAFDEAADGYVRGEGCGVVVLKRLADARRDGDPVLAVIRGTAVNHTGGSAGFLTAPSRPAQAAVLRKALAAAGIDAGDVGYVEAHGTGTQLGDLIELEALQAVLGTRAAHPVAVGSVKTNIGHLEPAAGIAGLIKTILALQAGSIPPSLNLTTPNTSFDFAASPLFVADRLLPWEGPRIAGVSSFGFGGANAHVVLEAAPGTPANGPGTADRDRLPRLLTLSAVSDTALRTLAHRLALMLRSPYCPSLASLSAASHRRPAAAHRLACVVDSLEQLDDKLSLFLAGVHGTRSLHLGVADGPAGTEKAAVREGAAREELESVAREFVTGTDLSTGPGRAGVRFPTAPHAEKYLWLEPTGQPRPEPQPRPHGWREAPRGDVREEAAATGRTAGRTTGSWPRLPEAAEHVVLGRPTLPGAAYPGKVADLTGRDRFTLRDLTFRRAVETPASLSAARDGAQVAFRDGDRALVCTAELTEPEQPRLPAPPSEDGLTPVGLDAFYRAFERDGLAYGPAYRTVAALSAAPGRATGVLRAGTAPDGVVDARLLDGAFQIALAACGARGLYVPFAVERLTVLGPLPATARVDARRDRDTGPDSGLLTASLVIHDDGVPVLEARGITWKRLSDTPSPGTPSPVTVRGVDVPAGAPSGAAPVRHAAPAAEGNGHRPAPPLPGPGRGAGLDAALARWVADALETGVDELEPDRPLQEQGLDSVLAVALAQDLRARLDVDIPVTLVLETGSVDRLAAELREEYGVTDVPGTAPAADDTPGTAPVPAATAAVTTAAETGTAPAAITTTAEEAAPAPTPGPVRRTAGPSGTAPRSAAAPAVPAAARTTGPAAGPAAGPDGGPDGGDRPGRHDIAVIGVDGVFPNAADTGELWRVLLDGEDCLSEVPASRWDIDAYYGAEGRPGTVYLRRAGFVDGLADFDPGFFRLSPAEAEWIDPQQRHLIQSVWHALEDAGRAGEPDRSTGVFVGASYQHYRDVVVDDVVQTAAGLGNHNAILANRVSWFLDLHGPSMTVDTLCSSSLVALHTAVRSIRDGECEQAVVAGVHLGMSPQYFQLGSRLRSFSPTGRSRAFDAAADGFVPGEGVVSVVLKPLEAALRDRDRVRGVIRGTAVNHGGRTSGLTVPNGAAQQEVVLAALADAGVTPESIGLVEAHGTGTGLGDPIEVEGLTRAWRRFTARSQFCALGSLKSNIGHLEPAAGLAGLVKVLLALEHGIVPPTANVTRPNDHIRFEGTPFHLADRPLAWPRTDGLPRRAAVSAFGMGGVNAHVVVEEAPHRPASDDPGLAQDSHLVRVGGADEAAVRALAAAYADQVAATPDDRLGHVAFTANTGRAAQRHRVAVHGSTARELADRLGDVAAGRTPVVRRTGTSAATTAFLFTGQGSQYPGMGQNLYATEPAFRDALDECAGLLAPHTDVALTDLLWGGARHLLEQTRYAQPAIVAVEVALVRHLEAAGVRPDAVAGHSLGELTAAWAAGVLQLPDLLRLTALRGRLMQDRPTTGAMAVVHTDADTLTAALRHHPGLEIAAYNAPRVHTVTGPADALTRFCDETPHRTRRLTVSHAFHSADMEPVVAPFAEAVAATALKPPAIGFVSTLTGTWHTPDSAVDGGHWAEAVRRPVRFTEALAALAGTGPRVVWEIGPHPHLTPLARTTLAEPHPVWLTTLHQGRTDQTRLHAALADHHNLTGADLDWKALHEGKGHRTTSLPLYPFHRKTLVAPPARRDPAAHAAGHPLFDRPNEHRSEGP</sequence>
<dbReference type="GO" id="GO:0006633">
    <property type="term" value="P:fatty acid biosynthetic process"/>
    <property type="evidence" value="ECO:0007669"/>
    <property type="project" value="InterPro"/>
</dbReference>
<evidence type="ECO:0000313" key="12">
    <source>
        <dbReference type="EMBL" id="SDD50993.1"/>
    </source>
</evidence>
<dbReference type="GO" id="GO:0005886">
    <property type="term" value="C:plasma membrane"/>
    <property type="evidence" value="ECO:0007669"/>
    <property type="project" value="TreeGrafter"/>
</dbReference>
<evidence type="ECO:0000256" key="7">
    <source>
        <dbReference type="PROSITE-ProRule" id="PRU01363"/>
    </source>
</evidence>
<dbReference type="InterPro" id="IPR036477">
    <property type="entry name" value="Formyl_transf_N_sf"/>
</dbReference>
<dbReference type="InterPro" id="IPR009081">
    <property type="entry name" value="PP-bd_ACP"/>
</dbReference>
<dbReference type="InterPro" id="IPR036736">
    <property type="entry name" value="ACP-like_sf"/>
</dbReference>
<feature type="domain" description="Ketosynthase family 3 (KS3)" evidence="10">
    <location>
        <begin position="1250"/>
        <end position="1664"/>
    </location>
</feature>
<dbReference type="Pfam" id="PF14765">
    <property type="entry name" value="PS-DH"/>
    <property type="match status" value="1"/>
</dbReference>
<dbReference type="PROSITE" id="PS50075">
    <property type="entry name" value="CARRIER"/>
    <property type="match status" value="2"/>
</dbReference>
<dbReference type="GO" id="GO:0004315">
    <property type="term" value="F:3-oxoacyl-[acyl-carrier-protein] synthase activity"/>
    <property type="evidence" value="ECO:0007669"/>
    <property type="project" value="InterPro"/>
</dbReference>
<dbReference type="STRING" id="67344.SAMN05216505_108204"/>
<dbReference type="Gene3D" id="3.30.70.3290">
    <property type="match status" value="2"/>
</dbReference>
<dbReference type="EMBL" id="FMZK01000008">
    <property type="protein sequence ID" value="SDD50993.1"/>
    <property type="molecule type" value="Genomic_DNA"/>
</dbReference>
<dbReference type="GO" id="GO:0031177">
    <property type="term" value="F:phosphopantetheine binding"/>
    <property type="evidence" value="ECO:0007669"/>
    <property type="project" value="InterPro"/>
</dbReference>
<dbReference type="SMART" id="SM00823">
    <property type="entry name" value="PKS_PP"/>
    <property type="match status" value="2"/>
</dbReference>
<accession>A0A1G6VC72</accession>
<proteinExistence type="predicted"/>
<dbReference type="GO" id="GO:0033068">
    <property type="term" value="P:macrolide biosynthetic process"/>
    <property type="evidence" value="ECO:0007669"/>
    <property type="project" value="UniProtKB-ARBA"/>
</dbReference>
<protein>
    <submittedName>
        <fullName evidence="12">Amino acid adenylation domain-containing protein</fullName>
    </submittedName>
</protein>
<comment type="pathway">
    <text evidence="1">Antibiotic biosynthesis.</text>
</comment>
<feature type="compositionally biased region" description="Basic and acidic residues" evidence="8">
    <location>
        <begin position="3200"/>
        <end position="3212"/>
    </location>
</feature>
<evidence type="ECO:0000259" key="11">
    <source>
        <dbReference type="PROSITE" id="PS52019"/>
    </source>
</evidence>
<dbReference type="InterPro" id="IPR032821">
    <property type="entry name" value="PKS_assoc"/>
</dbReference>
<dbReference type="InterPro" id="IPR014030">
    <property type="entry name" value="Ketoacyl_synth_N"/>
</dbReference>
<dbReference type="Pfam" id="PF13193">
    <property type="entry name" value="AMP-binding_C"/>
    <property type="match status" value="1"/>
</dbReference>
<dbReference type="Gene3D" id="3.40.366.10">
    <property type="entry name" value="Malonyl-Coenzyme A Acyl Carrier Protein, domain 2"/>
    <property type="match status" value="1"/>
</dbReference>
<feature type="compositionally biased region" description="Low complexity" evidence="8">
    <location>
        <begin position="2276"/>
        <end position="2307"/>
    </location>
</feature>
<dbReference type="InterPro" id="IPR016039">
    <property type="entry name" value="Thiolase-like"/>
</dbReference>
<feature type="region of interest" description="Disordered" evidence="8">
    <location>
        <begin position="1200"/>
        <end position="1246"/>
    </location>
</feature>
<dbReference type="InterPro" id="IPR016036">
    <property type="entry name" value="Malonyl_transacylase_ACP-bd"/>
</dbReference>
<dbReference type="SUPFAM" id="SSF47336">
    <property type="entry name" value="ACP-like"/>
    <property type="match status" value="2"/>
</dbReference>
<dbReference type="Pfam" id="PF00550">
    <property type="entry name" value="PP-binding"/>
    <property type="match status" value="2"/>
</dbReference>
<feature type="domain" description="Carrier" evidence="9">
    <location>
        <begin position="1121"/>
        <end position="1196"/>
    </location>
</feature>
<dbReference type="InterPro" id="IPR014043">
    <property type="entry name" value="Acyl_transferase_dom"/>
</dbReference>
<name>A0A1G6VC72_9ACTN</name>
<evidence type="ECO:0000256" key="6">
    <source>
        <dbReference type="ARBA" id="ARBA00023315"/>
    </source>
</evidence>
<dbReference type="InterPro" id="IPR025110">
    <property type="entry name" value="AMP-bd_C"/>
</dbReference>
<dbReference type="SUPFAM" id="SSF52151">
    <property type="entry name" value="FabD/lysophospholipase-like"/>
    <property type="match status" value="1"/>
</dbReference>
<dbReference type="Pfam" id="PF02801">
    <property type="entry name" value="Ketoacyl-synt_C"/>
    <property type="match status" value="2"/>
</dbReference>
<dbReference type="InterPro" id="IPR049551">
    <property type="entry name" value="PKS_DH_C"/>
</dbReference>
<keyword evidence="2" id="KW-0596">Phosphopantetheine</keyword>
<evidence type="ECO:0000259" key="9">
    <source>
        <dbReference type="PROSITE" id="PS50075"/>
    </source>
</evidence>
<dbReference type="SUPFAM" id="SSF56801">
    <property type="entry name" value="Acetyl-CoA synthetase-like"/>
    <property type="match status" value="1"/>
</dbReference>
<feature type="region of interest" description="Disordered" evidence="8">
    <location>
        <begin position="1820"/>
        <end position="1863"/>
    </location>
</feature>
<dbReference type="RefSeq" id="WP_074994982.1">
    <property type="nucleotide sequence ID" value="NZ_FMZK01000008.1"/>
</dbReference>
<feature type="region of interest" description="Disordered" evidence="8">
    <location>
        <begin position="2086"/>
        <end position="2141"/>
    </location>
</feature>
<keyword evidence="13" id="KW-1185">Reference proteome</keyword>
<dbReference type="Pfam" id="PF00551">
    <property type="entry name" value="Formyl_trans_N"/>
    <property type="match status" value="1"/>
</dbReference>
<evidence type="ECO:0000313" key="13">
    <source>
        <dbReference type="Proteomes" id="UP000182100"/>
    </source>
</evidence>
<feature type="compositionally biased region" description="Low complexity" evidence="8">
    <location>
        <begin position="1849"/>
        <end position="1860"/>
    </location>
</feature>
<dbReference type="InterPro" id="IPR042099">
    <property type="entry name" value="ANL_N_sf"/>
</dbReference>
<feature type="active site" description="Proton donor; for dehydratase activity" evidence="7">
    <location>
        <position position="2011"/>
    </location>
</feature>
<dbReference type="InterPro" id="IPR050091">
    <property type="entry name" value="PKS_NRPS_Biosynth_Enz"/>
</dbReference>
<dbReference type="Gene3D" id="1.10.1200.10">
    <property type="entry name" value="ACP-like"/>
    <property type="match status" value="2"/>
</dbReference>
<dbReference type="InterPro" id="IPR016035">
    <property type="entry name" value="Acyl_Trfase/lysoPLipase"/>
</dbReference>
<evidence type="ECO:0000256" key="8">
    <source>
        <dbReference type="SAM" id="MobiDB-lite"/>
    </source>
</evidence>
<dbReference type="InterPro" id="IPR020845">
    <property type="entry name" value="AMP-binding_CS"/>
</dbReference>
<dbReference type="InterPro" id="IPR010071">
    <property type="entry name" value="AA_adenyl_dom"/>
</dbReference>
<evidence type="ECO:0000256" key="1">
    <source>
        <dbReference type="ARBA" id="ARBA00004792"/>
    </source>
</evidence>
<dbReference type="SMART" id="SM00827">
    <property type="entry name" value="PKS_AT"/>
    <property type="match status" value="1"/>
</dbReference>
<dbReference type="Pfam" id="PF00109">
    <property type="entry name" value="ketoacyl-synt"/>
    <property type="match status" value="2"/>
</dbReference>
<feature type="compositionally biased region" description="Low complexity" evidence="8">
    <location>
        <begin position="539"/>
        <end position="583"/>
    </location>
</feature>
<reference evidence="13" key="1">
    <citation type="submission" date="2016-10" db="EMBL/GenBank/DDBJ databases">
        <authorList>
            <person name="Varghese N."/>
            <person name="Submissions S."/>
        </authorList>
    </citation>
    <scope>NUCLEOTIDE SEQUENCE [LARGE SCALE GENOMIC DNA]</scope>
    <source>
        <strain evidence="13">CGMCC 4.3504</strain>
    </source>
</reference>
<feature type="compositionally biased region" description="Basic and acidic residues" evidence="8">
    <location>
        <begin position="1208"/>
        <end position="1227"/>
    </location>
</feature>
<keyword evidence="4" id="KW-0808">Transferase</keyword>
<keyword evidence="3" id="KW-0597">Phosphoprotein</keyword>
<evidence type="ECO:0000256" key="5">
    <source>
        <dbReference type="ARBA" id="ARBA00023194"/>
    </source>
</evidence>
<dbReference type="Pfam" id="PF00501">
    <property type="entry name" value="AMP-binding"/>
    <property type="match status" value="1"/>
</dbReference>
<dbReference type="Gene3D" id="3.40.50.12780">
    <property type="entry name" value="N-terminal domain of ligase-like"/>
    <property type="match status" value="1"/>
</dbReference>
<dbReference type="PROSITE" id="PS52004">
    <property type="entry name" value="KS3_2"/>
    <property type="match status" value="2"/>
</dbReference>
<dbReference type="NCBIfam" id="TIGR01733">
    <property type="entry name" value="AA-adenyl-dom"/>
    <property type="match status" value="1"/>
</dbReference>
<feature type="region of interest" description="Disordered" evidence="8">
    <location>
        <begin position="520"/>
        <end position="584"/>
    </location>
</feature>
<dbReference type="InterPro" id="IPR020806">
    <property type="entry name" value="PKS_PP-bd"/>
</dbReference>
<dbReference type="Gene3D" id="3.30.300.30">
    <property type="match status" value="1"/>
</dbReference>
<evidence type="ECO:0000256" key="4">
    <source>
        <dbReference type="ARBA" id="ARBA00022679"/>
    </source>
</evidence>
<organism evidence="12 13">
    <name type="scientific">Streptomyces prasinopilosus</name>
    <dbReference type="NCBI Taxonomy" id="67344"/>
    <lineage>
        <taxon>Bacteria</taxon>
        <taxon>Bacillati</taxon>
        <taxon>Actinomycetota</taxon>
        <taxon>Actinomycetes</taxon>
        <taxon>Kitasatosporales</taxon>
        <taxon>Streptomycetaceae</taxon>
        <taxon>Streptomyces</taxon>
    </lineage>
</organism>